<dbReference type="Pfam" id="PF22860">
    <property type="entry name" value="DUF7017"/>
    <property type="match status" value="1"/>
</dbReference>
<dbReference type="SMART" id="SM00028">
    <property type="entry name" value="TPR"/>
    <property type="match status" value="2"/>
</dbReference>
<dbReference type="InterPro" id="IPR019734">
    <property type="entry name" value="TPR_rpt"/>
</dbReference>
<dbReference type="Gene3D" id="1.25.40.10">
    <property type="entry name" value="Tetratricopeptide repeat domain"/>
    <property type="match status" value="1"/>
</dbReference>
<dbReference type="SUPFAM" id="SSF48452">
    <property type="entry name" value="TPR-like"/>
    <property type="match status" value="1"/>
</dbReference>
<dbReference type="Pfam" id="PF22707">
    <property type="entry name" value="S1CSD-TOTE-2"/>
    <property type="match status" value="1"/>
</dbReference>
<feature type="repeat" description="TPR" evidence="1">
    <location>
        <begin position="93"/>
        <end position="126"/>
    </location>
</feature>
<protein>
    <submittedName>
        <fullName evidence="3">DUF7017 domain-containing protein</fullName>
    </submittedName>
</protein>
<dbReference type="RefSeq" id="WP_377242851.1">
    <property type="nucleotide sequence ID" value="NZ_JBHLXP010000001.1"/>
</dbReference>
<gene>
    <name evidence="3" type="ORF">ACFFJP_09670</name>
</gene>
<comment type="caution">
    <text evidence="3">The sequence shown here is derived from an EMBL/GenBank/DDBJ whole genome shotgun (WGS) entry which is preliminary data.</text>
</comment>
<dbReference type="InterPro" id="IPR011990">
    <property type="entry name" value="TPR-like_helical_dom_sf"/>
</dbReference>
<name>A0ABV6BCF1_9GAMM</name>
<dbReference type="InterPro" id="IPR054427">
    <property type="entry name" value="S1CSD-TOTE-2"/>
</dbReference>
<dbReference type="InterPro" id="IPR054283">
    <property type="entry name" value="DUF7017"/>
</dbReference>
<dbReference type="PROSITE" id="PS50005">
    <property type="entry name" value="TPR"/>
    <property type="match status" value="1"/>
</dbReference>
<organism evidence="3 4">
    <name type="scientific">Rheinheimera tilapiae</name>
    <dbReference type="NCBI Taxonomy" id="875043"/>
    <lineage>
        <taxon>Bacteria</taxon>
        <taxon>Pseudomonadati</taxon>
        <taxon>Pseudomonadota</taxon>
        <taxon>Gammaproteobacteria</taxon>
        <taxon>Chromatiales</taxon>
        <taxon>Chromatiaceae</taxon>
        <taxon>Rheinheimera</taxon>
    </lineage>
</organism>
<proteinExistence type="predicted"/>
<evidence type="ECO:0000256" key="1">
    <source>
        <dbReference type="PROSITE-ProRule" id="PRU00339"/>
    </source>
</evidence>
<evidence type="ECO:0000259" key="2">
    <source>
        <dbReference type="Pfam" id="PF22707"/>
    </source>
</evidence>
<sequence>MSVSTKDVFALRKAGELEQAFAMAKHLLDENPNDEWNQRAAAWCLIDLIKKSAQHNTPDQTSQYLNTLNSIGLPNDEILLKSVAAVKTLGSAAAPIVEQAIVASKAKDHEKALSLYLEALRLCPDDHGIKQKIGWEQYRVASIKLKEEKPETQAVKKLLNSYLNLQLERPSLLHSSMLRIAVSIAKEDNFNLVAFLRIWGIENLQAQDFQPYHQDATGKVSPSLAEKLLLKVFKQAIQQGDANFISQTLPVLEKAITTSVDPIWLTYYKAKALLLLGYADDAFKFIVAIAGKKMSEYWIWELLGDIKQQLQDDSAMDFYGKALALKPDELYVAKLRLKLAHWFLFKSNLSAAKCELEQIKRTAENLGHNISPEALQLMQQQWFEETNASKTNVAFYSDAAGRAEAVLYRDHPTFIGVVAESFAIKDKPNKKKYRIIFKMSSSGNPYETSVSEQKLKALNLGTGDVIAIKGEMPQDGGKFMVLSIARASVTADPSLVKNFEEICSVSDAGLGFTSSSIFIDANTVKHHNIQKGNQVSGVAIKSYDKKKDKWGWKALKINSVTPS</sequence>
<keyword evidence="4" id="KW-1185">Reference proteome</keyword>
<keyword evidence="1" id="KW-0802">TPR repeat</keyword>
<dbReference type="Proteomes" id="UP001589813">
    <property type="component" value="Unassembled WGS sequence"/>
</dbReference>
<evidence type="ECO:0000313" key="4">
    <source>
        <dbReference type="Proteomes" id="UP001589813"/>
    </source>
</evidence>
<accession>A0ABV6BCF1</accession>
<dbReference type="EMBL" id="JBHLXP010000001">
    <property type="protein sequence ID" value="MFC0048556.1"/>
    <property type="molecule type" value="Genomic_DNA"/>
</dbReference>
<evidence type="ECO:0000313" key="3">
    <source>
        <dbReference type="EMBL" id="MFC0048556.1"/>
    </source>
</evidence>
<feature type="domain" description="TOTE conflict systems S1/CSD-like" evidence="2">
    <location>
        <begin position="497"/>
        <end position="557"/>
    </location>
</feature>
<reference evidence="3 4" key="1">
    <citation type="submission" date="2024-09" db="EMBL/GenBank/DDBJ databases">
        <authorList>
            <person name="Sun Q."/>
            <person name="Mori K."/>
        </authorList>
    </citation>
    <scope>NUCLEOTIDE SEQUENCE [LARGE SCALE GENOMIC DNA]</scope>
    <source>
        <strain evidence="3 4">KCTC 23315</strain>
    </source>
</reference>